<gene>
    <name evidence="3" type="ORF">WJX81_002098</name>
</gene>
<dbReference type="EMBL" id="JALJOU010000022">
    <property type="protein sequence ID" value="KAK9837256.1"/>
    <property type="molecule type" value="Genomic_DNA"/>
</dbReference>
<feature type="compositionally biased region" description="Low complexity" evidence="1">
    <location>
        <begin position="160"/>
        <end position="177"/>
    </location>
</feature>
<proteinExistence type="predicted"/>
<organism evidence="3 4">
    <name type="scientific">Elliptochloris bilobata</name>
    <dbReference type="NCBI Taxonomy" id="381761"/>
    <lineage>
        <taxon>Eukaryota</taxon>
        <taxon>Viridiplantae</taxon>
        <taxon>Chlorophyta</taxon>
        <taxon>core chlorophytes</taxon>
        <taxon>Trebouxiophyceae</taxon>
        <taxon>Trebouxiophyceae incertae sedis</taxon>
        <taxon>Elliptochloris clade</taxon>
        <taxon>Elliptochloris</taxon>
    </lineage>
</organism>
<accession>A0AAW1RU35</accession>
<feature type="region of interest" description="Disordered" evidence="1">
    <location>
        <begin position="1"/>
        <end position="33"/>
    </location>
</feature>
<dbReference type="Proteomes" id="UP001445335">
    <property type="component" value="Unassembled WGS sequence"/>
</dbReference>
<keyword evidence="2" id="KW-1133">Transmembrane helix</keyword>
<feature type="transmembrane region" description="Helical" evidence="2">
    <location>
        <begin position="105"/>
        <end position="127"/>
    </location>
</feature>
<dbReference type="AlphaFoldDB" id="A0AAW1RU35"/>
<feature type="compositionally biased region" description="Low complexity" evidence="1">
    <location>
        <begin position="434"/>
        <end position="446"/>
    </location>
</feature>
<name>A0AAW1RU35_9CHLO</name>
<keyword evidence="2" id="KW-0472">Membrane</keyword>
<evidence type="ECO:0000256" key="1">
    <source>
        <dbReference type="SAM" id="MobiDB-lite"/>
    </source>
</evidence>
<sequence>MQTHFRRGHRVVSAAEKENSKASGTSARKEGSKEDLAALNAVPLHDVDTAAHKAERLQLKALRHEYIQRTVLQRLTSSPGVSGTLAIIGGFFLKLDPFGGLHWDSSHAVIGLACAAPLIFTDMTLMLPTFSHVRESEAHMIEGRTVGGNIETSQREAHAATRQAEGAAGGAAQPSGAVEDPKSEGFLSAWSLVSAAGEACLRGAPHMSKLTVTSAGRAALERVQLQLMGMGASLLPLPADLALIAASRLGSEMFSSAICLVGSAHWIRDRLYEAGLVNAVLPSALDALYSAVRGPEGVAAPPMTGAGLWLATYMWASTLAGAGIYSIVNTKGVKFGPGSTAADQQIVAQLNSSSFGAELVRMEQTAMAIITARDVMRLLSLCGSFIATGNLLAPIVGSIAAGGLRSGWKRLKVAHRRAERHRVRKRVAMHRASSDPAATEAAARAEVPLEDWEQHGMSPDHDELDDDF</sequence>
<feature type="region of interest" description="Disordered" evidence="1">
    <location>
        <begin position="427"/>
        <end position="468"/>
    </location>
</feature>
<evidence type="ECO:0000256" key="2">
    <source>
        <dbReference type="SAM" id="Phobius"/>
    </source>
</evidence>
<feature type="compositionally biased region" description="Basic residues" evidence="1">
    <location>
        <begin position="1"/>
        <end position="10"/>
    </location>
</feature>
<feature type="region of interest" description="Disordered" evidence="1">
    <location>
        <begin position="153"/>
        <end position="182"/>
    </location>
</feature>
<keyword evidence="2" id="KW-0812">Transmembrane</keyword>
<keyword evidence="4" id="KW-1185">Reference proteome</keyword>
<comment type="caution">
    <text evidence="3">The sequence shown here is derived from an EMBL/GenBank/DDBJ whole genome shotgun (WGS) entry which is preliminary data.</text>
</comment>
<protein>
    <submittedName>
        <fullName evidence="3">Uncharacterized protein</fullName>
    </submittedName>
</protein>
<reference evidence="3 4" key="1">
    <citation type="journal article" date="2024" name="Nat. Commun.">
        <title>Phylogenomics reveals the evolutionary origins of lichenization in chlorophyte algae.</title>
        <authorList>
            <person name="Puginier C."/>
            <person name="Libourel C."/>
            <person name="Otte J."/>
            <person name="Skaloud P."/>
            <person name="Haon M."/>
            <person name="Grisel S."/>
            <person name="Petersen M."/>
            <person name="Berrin J.G."/>
            <person name="Delaux P.M."/>
            <person name="Dal Grande F."/>
            <person name="Keller J."/>
        </authorList>
    </citation>
    <scope>NUCLEOTIDE SEQUENCE [LARGE SCALE GENOMIC DNA]</scope>
    <source>
        <strain evidence="3 4">SAG 245.80</strain>
    </source>
</reference>
<evidence type="ECO:0000313" key="4">
    <source>
        <dbReference type="Proteomes" id="UP001445335"/>
    </source>
</evidence>
<evidence type="ECO:0000313" key="3">
    <source>
        <dbReference type="EMBL" id="KAK9837256.1"/>
    </source>
</evidence>
<feature type="compositionally biased region" description="Basic and acidic residues" evidence="1">
    <location>
        <begin position="452"/>
        <end position="461"/>
    </location>
</feature>
<feature type="transmembrane region" description="Helical" evidence="2">
    <location>
        <begin position="71"/>
        <end position="93"/>
    </location>
</feature>